<dbReference type="GO" id="GO:0007052">
    <property type="term" value="P:mitotic spindle organization"/>
    <property type="evidence" value="ECO:0007669"/>
    <property type="project" value="TreeGrafter"/>
</dbReference>
<proteinExistence type="inferred from homology"/>
<dbReference type="GO" id="GO:0003777">
    <property type="term" value="F:microtubule motor activity"/>
    <property type="evidence" value="ECO:0007669"/>
    <property type="project" value="InterPro"/>
</dbReference>
<protein>
    <submittedName>
        <fullName evidence="3">P-loop containing nucleoside triphosphate hydrolase protein</fullName>
    </submittedName>
</protein>
<dbReference type="PROSITE" id="PS50067">
    <property type="entry name" value="KINESIN_MOTOR_2"/>
    <property type="match status" value="1"/>
</dbReference>
<evidence type="ECO:0000259" key="2">
    <source>
        <dbReference type="PROSITE" id="PS50067"/>
    </source>
</evidence>
<evidence type="ECO:0000313" key="4">
    <source>
        <dbReference type="Proteomes" id="UP000772434"/>
    </source>
</evidence>
<dbReference type="GO" id="GO:0016787">
    <property type="term" value="F:hydrolase activity"/>
    <property type="evidence" value="ECO:0007669"/>
    <property type="project" value="UniProtKB-KW"/>
</dbReference>
<dbReference type="OrthoDB" id="3176171at2759"/>
<dbReference type="Pfam" id="PF00225">
    <property type="entry name" value="Kinesin"/>
    <property type="match status" value="1"/>
</dbReference>
<dbReference type="SUPFAM" id="SSF52540">
    <property type="entry name" value="P-loop containing nucleoside triphosphate hydrolases"/>
    <property type="match status" value="1"/>
</dbReference>
<dbReference type="AlphaFoldDB" id="A0A9P5PSX6"/>
<feature type="binding site" evidence="1">
    <location>
        <begin position="34"/>
        <end position="41"/>
    </location>
    <ligand>
        <name>ATP</name>
        <dbReference type="ChEBI" id="CHEBI:30616"/>
    </ligand>
</feature>
<feature type="non-terminal residue" evidence="3">
    <location>
        <position position="287"/>
    </location>
</feature>
<dbReference type="GO" id="GO:0005524">
    <property type="term" value="F:ATP binding"/>
    <property type="evidence" value="ECO:0007669"/>
    <property type="project" value="UniProtKB-UniRule"/>
</dbReference>
<feature type="domain" description="Kinesin motor" evidence="2">
    <location>
        <begin position="1"/>
        <end position="287"/>
    </location>
</feature>
<comment type="caution">
    <text evidence="3">The sequence shown here is derived from an EMBL/GenBank/DDBJ whole genome shotgun (WGS) entry which is preliminary data.</text>
</comment>
<keyword evidence="1" id="KW-0067">ATP-binding</keyword>
<dbReference type="PANTHER" id="PTHR47969:SF9">
    <property type="entry name" value="KINESIN-LIKE PROTEIN"/>
    <property type="match status" value="1"/>
</dbReference>
<dbReference type="Proteomes" id="UP000772434">
    <property type="component" value="Unassembled WGS sequence"/>
</dbReference>
<dbReference type="PANTHER" id="PTHR47969">
    <property type="entry name" value="CHROMOSOME-ASSOCIATED KINESIN KIF4A-RELATED"/>
    <property type="match status" value="1"/>
</dbReference>
<dbReference type="GO" id="GO:0007018">
    <property type="term" value="P:microtubule-based movement"/>
    <property type="evidence" value="ECO:0007669"/>
    <property type="project" value="InterPro"/>
</dbReference>
<comment type="similarity">
    <text evidence="1">Belongs to the TRAFAC class myosin-kinesin ATPase superfamily. Kinesin family.</text>
</comment>
<dbReference type="SMART" id="SM00129">
    <property type="entry name" value="KISc"/>
    <property type="match status" value="1"/>
</dbReference>
<keyword evidence="1" id="KW-0505">Motor protein</keyword>
<dbReference type="GO" id="GO:0005875">
    <property type="term" value="C:microtubule associated complex"/>
    <property type="evidence" value="ECO:0007669"/>
    <property type="project" value="TreeGrafter"/>
</dbReference>
<accession>A0A9P5PSX6</accession>
<keyword evidence="4" id="KW-1185">Reference proteome</keyword>
<dbReference type="PRINTS" id="PR00380">
    <property type="entry name" value="KINESINHEAVY"/>
</dbReference>
<evidence type="ECO:0000256" key="1">
    <source>
        <dbReference type="PROSITE-ProRule" id="PRU00283"/>
    </source>
</evidence>
<dbReference type="EMBL" id="JADNRY010000066">
    <property type="protein sequence ID" value="KAF9067932.1"/>
    <property type="molecule type" value="Genomic_DNA"/>
</dbReference>
<dbReference type="InterPro" id="IPR036961">
    <property type="entry name" value="Kinesin_motor_dom_sf"/>
</dbReference>
<sequence>INDSASTKSLFTHDILPLIDQVLSGAVATVFAYGVTSSGKTFSMQGNGGDDQGIIGLVVEELFKRRTDQCYHMSFLELYLDNPFDLLVPPDRRRKLQILSTSSAGTTDTHTGPPPLSFGTSIHLPQLSTHAVESSDEFRSLYADASRHRSTGATLLNSHSSRSHAVLTLYVTLPNSRSVGKLHLLDLAGSENNNLTGNNRERMKESAAINTSLTALGKVVSVLNDNARAVSRAAKASVSPKLKLVPHRDSSLTRLLSDALGGTSLALIIVCLAPGIKFRTDLVRSVG</sequence>
<dbReference type="InterPro" id="IPR001752">
    <property type="entry name" value="Kinesin_motor_dom"/>
</dbReference>
<evidence type="ECO:0000313" key="3">
    <source>
        <dbReference type="EMBL" id="KAF9067932.1"/>
    </source>
</evidence>
<keyword evidence="3" id="KW-0378">Hydrolase</keyword>
<dbReference type="GO" id="GO:0051231">
    <property type="term" value="P:spindle elongation"/>
    <property type="evidence" value="ECO:0007669"/>
    <property type="project" value="TreeGrafter"/>
</dbReference>
<dbReference type="Gene3D" id="3.40.850.10">
    <property type="entry name" value="Kinesin motor domain"/>
    <property type="match status" value="1"/>
</dbReference>
<name>A0A9P5PSX6_9AGAR</name>
<dbReference type="InterPro" id="IPR027417">
    <property type="entry name" value="P-loop_NTPase"/>
</dbReference>
<dbReference type="GO" id="GO:0008017">
    <property type="term" value="F:microtubule binding"/>
    <property type="evidence" value="ECO:0007669"/>
    <property type="project" value="InterPro"/>
</dbReference>
<dbReference type="InterPro" id="IPR027640">
    <property type="entry name" value="Kinesin-like_fam"/>
</dbReference>
<organism evidence="3 4">
    <name type="scientific">Rhodocollybia butyracea</name>
    <dbReference type="NCBI Taxonomy" id="206335"/>
    <lineage>
        <taxon>Eukaryota</taxon>
        <taxon>Fungi</taxon>
        <taxon>Dikarya</taxon>
        <taxon>Basidiomycota</taxon>
        <taxon>Agaricomycotina</taxon>
        <taxon>Agaricomycetes</taxon>
        <taxon>Agaricomycetidae</taxon>
        <taxon>Agaricales</taxon>
        <taxon>Marasmiineae</taxon>
        <taxon>Omphalotaceae</taxon>
        <taxon>Rhodocollybia</taxon>
    </lineage>
</organism>
<gene>
    <name evidence="3" type="ORF">BDP27DRAFT_1225144</name>
</gene>
<reference evidence="3" key="1">
    <citation type="submission" date="2020-11" db="EMBL/GenBank/DDBJ databases">
        <authorList>
            <consortium name="DOE Joint Genome Institute"/>
            <person name="Ahrendt S."/>
            <person name="Riley R."/>
            <person name="Andreopoulos W."/>
            <person name="Labutti K."/>
            <person name="Pangilinan J."/>
            <person name="Ruiz-Duenas F.J."/>
            <person name="Barrasa J.M."/>
            <person name="Sanchez-Garcia M."/>
            <person name="Camarero S."/>
            <person name="Miyauchi S."/>
            <person name="Serrano A."/>
            <person name="Linde D."/>
            <person name="Babiker R."/>
            <person name="Drula E."/>
            <person name="Ayuso-Fernandez I."/>
            <person name="Pacheco R."/>
            <person name="Padilla G."/>
            <person name="Ferreira P."/>
            <person name="Barriuso J."/>
            <person name="Kellner H."/>
            <person name="Castanera R."/>
            <person name="Alfaro M."/>
            <person name="Ramirez L."/>
            <person name="Pisabarro A.G."/>
            <person name="Kuo A."/>
            <person name="Tritt A."/>
            <person name="Lipzen A."/>
            <person name="He G."/>
            <person name="Yan M."/>
            <person name="Ng V."/>
            <person name="Cullen D."/>
            <person name="Martin F."/>
            <person name="Rosso M.-N."/>
            <person name="Henrissat B."/>
            <person name="Hibbett D."/>
            <person name="Martinez A.T."/>
            <person name="Grigoriev I.V."/>
        </authorList>
    </citation>
    <scope>NUCLEOTIDE SEQUENCE</scope>
    <source>
        <strain evidence="3">AH 40177</strain>
    </source>
</reference>
<keyword evidence="1" id="KW-0547">Nucleotide-binding</keyword>